<gene>
    <name evidence="5" type="ORF">NCTC10684_00304</name>
</gene>
<dbReference type="Proteomes" id="UP000254701">
    <property type="component" value="Unassembled WGS sequence"/>
</dbReference>
<organism evidence="5 6">
    <name type="scientific">Aminobacter aminovorans</name>
    <name type="common">Chelatobacter heintzii</name>
    <dbReference type="NCBI Taxonomy" id="83263"/>
    <lineage>
        <taxon>Bacteria</taxon>
        <taxon>Pseudomonadati</taxon>
        <taxon>Pseudomonadota</taxon>
        <taxon>Alphaproteobacteria</taxon>
        <taxon>Hyphomicrobiales</taxon>
        <taxon>Phyllobacteriaceae</taxon>
        <taxon>Aminobacter</taxon>
    </lineage>
</organism>
<dbReference type="EMBL" id="UFSM01000001">
    <property type="protein sequence ID" value="SUU87113.1"/>
    <property type="molecule type" value="Genomic_DNA"/>
</dbReference>
<evidence type="ECO:0000313" key="6">
    <source>
        <dbReference type="Proteomes" id="UP000254701"/>
    </source>
</evidence>
<name>A0A380WDM1_AMIAI</name>
<keyword evidence="2 3" id="KW-0378">Hydrolase</keyword>
<dbReference type="GO" id="GO:0016787">
    <property type="term" value="F:hydrolase activity"/>
    <property type="evidence" value="ECO:0007669"/>
    <property type="project" value="UniProtKB-KW"/>
</dbReference>
<dbReference type="AlphaFoldDB" id="A0A380WDM1"/>
<evidence type="ECO:0000259" key="4">
    <source>
        <dbReference type="Pfam" id="PF00135"/>
    </source>
</evidence>
<reference evidence="5 6" key="1">
    <citation type="submission" date="2018-06" db="EMBL/GenBank/DDBJ databases">
        <authorList>
            <consortium name="Pathogen Informatics"/>
            <person name="Doyle S."/>
        </authorList>
    </citation>
    <scope>NUCLEOTIDE SEQUENCE [LARGE SCALE GENOMIC DNA]</scope>
    <source>
        <strain evidence="5 6">NCTC10684</strain>
    </source>
</reference>
<sequence length="520" mass="55196">MEISVATPAGRLAGRRHGGVDHFLGIPYAAAPVGSLRLRSPMPAPGWTGIRPADRIGPAAPQHLAGSQTWLNEPIARMEEDCLTLNVWAPAEARDLPALVWFHGGATRNGHGGAAACDGFRLACEHGIVVVTVNYRLGPLGGLAHPDLTDPETGTCANWGMQDKIASLRWLRDSIAAFGGDPGKVTIAGQSSGAANVVLIAQNPDCRGLFRGVIAQSPPLFQPPMFVGLDDAAEYTEAVAAALGTSVAGLRELDGADLVRREAALLRDPDFARQFPRPRTAPTLDGSLVHAWPHDGVMADVPLLIGFTRDEARFWYDLALPDGVELSVLAPPEAGAPFEAALTRLITLHYPFEPAPSPAAILASYNEAMPDACSDAVWLSIYSDLVFRAPILRCATRHARRGAPAFLYDFAWPLAVTGGTPHAACVPFVFGSHRHPHLASKIGADAAEATVTAMMAAWAAFARDGRPSTPTMDWPRFNPELPPGAAKAMRIGRDGMLFGPLHGAIRLASWPAMHQMGGAD</sequence>
<comment type="similarity">
    <text evidence="1 3">Belongs to the type-B carboxylesterase/lipase family.</text>
</comment>
<dbReference type="Gene3D" id="3.40.50.1820">
    <property type="entry name" value="alpha/beta hydrolase"/>
    <property type="match status" value="1"/>
</dbReference>
<accession>A0A380WDM1</accession>
<proteinExistence type="inferred from homology"/>
<dbReference type="PANTHER" id="PTHR11559">
    <property type="entry name" value="CARBOXYLESTERASE"/>
    <property type="match status" value="1"/>
</dbReference>
<dbReference type="InterPro" id="IPR050309">
    <property type="entry name" value="Type-B_Carboxylest/Lipase"/>
</dbReference>
<evidence type="ECO:0000256" key="2">
    <source>
        <dbReference type="ARBA" id="ARBA00022801"/>
    </source>
</evidence>
<dbReference type="Pfam" id="PF00135">
    <property type="entry name" value="COesterase"/>
    <property type="match status" value="1"/>
</dbReference>
<dbReference type="InterPro" id="IPR019819">
    <property type="entry name" value="Carboxylesterase_B_CS"/>
</dbReference>
<dbReference type="InterPro" id="IPR029058">
    <property type="entry name" value="AB_hydrolase_fold"/>
</dbReference>
<feature type="domain" description="Carboxylesterase type B" evidence="4">
    <location>
        <begin position="4"/>
        <end position="480"/>
    </location>
</feature>
<dbReference type="SUPFAM" id="SSF53474">
    <property type="entry name" value="alpha/beta-Hydrolases"/>
    <property type="match status" value="1"/>
</dbReference>
<dbReference type="EC" id="3.1.1.-" evidence="3"/>
<dbReference type="OrthoDB" id="9775851at2"/>
<dbReference type="PROSITE" id="PS00941">
    <property type="entry name" value="CARBOXYLESTERASE_B_2"/>
    <property type="match status" value="1"/>
</dbReference>
<evidence type="ECO:0000256" key="3">
    <source>
        <dbReference type="RuleBase" id="RU361235"/>
    </source>
</evidence>
<protein>
    <recommendedName>
        <fullName evidence="3">Carboxylic ester hydrolase</fullName>
        <ecNumber evidence="3">3.1.1.-</ecNumber>
    </recommendedName>
</protein>
<dbReference type="RefSeq" id="WP_115729668.1">
    <property type="nucleotide sequence ID" value="NZ_BAAAVY010000011.1"/>
</dbReference>
<evidence type="ECO:0000256" key="1">
    <source>
        <dbReference type="ARBA" id="ARBA00005964"/>
    </source>
</evidence>
<dbReference type="PROSITE" id="PS00122">
    <property type="entry name" value="CARBOXYLESTERASE_B_1"/>
    <property type="match status" value="1"/>
</dbReference>
<dbReference type="InterPro" id="IPR002018">
    <property type="entry name" value="CarbesteraseB"/>
</dbReference>
<dbReference type="InterPro" id="IPR019826">
    <property type="entry name" value="Carboxylesterase_B_AS"/>
</dbReference>
<evidence type="ECO:0000313" key="5">
    <source>
        <dbReference type="EMBL" id="SUU87113.1"/>
    </source>
</evidence>